<dbReference type="InterPro" id="IPR011051">
    <property type="entry name" value="RmlC_Cupin_sf"/>
</dbReference>
<name>A0AAN9EHD6_CROPI</name>
<feature type="chain" id="PRO_5042893633" description="Cupin type-1 domain-containing protein" evidence="2">
    <location>
        <begin position="30"/>
        <end position="760"/>
    </location>
</feature>
<dbReference type="InterPro" id="IPR006045">
    <property type="entry name" value="Cupin_1"/>
</dbReference>
<keyword evidence="2" id="KW-0732">Signal</keyword>
<feature type="compositionally biased region" description="Basic and acidic residues" evidence="1">
    <location>
        <begin position="706"/>
        <end position="753"/>
    </location>
</feature>
<dbReference type="SUPFAM" id="SSF51182">
    <property type="entry name" value="RmlC-like cupins"/>
    <property type="match status" value="1"/>
</dbReference>
<gene>
    <name evidence="4" type="ORF">RIF29_37159</name>
</gene>
<dbReference type="AlphaFoldDB" id="A0AAN9EHD6"/>
<dbReference type="Pfam" id="PF00190">
    <property type="entry name" value="Cupin_1"/>
    <property type="match status" value="1"/>
</dbReference>
<proteinExistence type="predicted"/>
<dbReference type="InterPro" id="IPR050253">
    <property type="entry name" value="Seed_Storage-Functional"/>
</dbReference>
<dbReference type="EMBL" id="JAYWIO010000007">
    <property type="protein sequence ID" value="KAK7252898.1"/>
    <property type="molecule type" value="Genomic_DNA"/>
</dbReference>
<dbReference type="InterPro" id="IPR014710">
    <property type="entry name" value="RmlC-like_jellyroll"/>
</dbReference>
<protein>
    <recommendedName>
        <fullName evidence="3">Cupin type-1 domain-containing protein</fullName>
    </recommendedName>
</protein>
<dbReference type="SMART" id="SM00835">
    <property type="entry name" value="Cupin_1"/>
    <property type="match status" value="2"/>
</dbReference>
<dbReference type="Gene3D" id="2.60.120.10">
    <property type="entry name" value="Jelly Rolls"/>
    <property type="match status" value="2"/>
</dbReference>
<dbReference type="CDD" id="cd02245">
    <property type="entry name" value="cupin_7S_vicilin-like_C"/>
    <property type="match status" value="1"/>
</dbReference>
<comment type="caution">
    <text evidence="4">The sequence shown here is derived from an EMBL/GenBank/DDBJ whole genome shotgun (WGS) entry which is preliminary data.</text>
</comment>
<feature type="region of interest" description="Disordered" evidence="1">
    <location>
        <begin position="434"/>
        <end position="760"/>
    </location>
</feature>
<dbReference type="CDD" id="cd02244">
    <property type="entry name" value="cupin_7S_vicilin-like_N"/>
    <property type="match status" value="1"/>
</dbReference>
<accession>A0AAN9EHD6</accession>
<organism evidence="4 5">
    <name type="scientific">Crotalaria pallida</name>
    <name type="common">Smooth rattlebox</name>
    <name type="synonym">Crotalaria striata</name>
    <dbReference type="NCBI Taxonomy" id="3830"/>
    <lineage>
        <taxon>Eukaryota</taxon>
        <taxon>Viridiplantae</taxon>
        <taxon>Streptophyta</taxon>
        <taxon>Embryophyta</taxon>
        <taxon>Tracheophyta</taxon>
        <taxon>Spermatophyta</taxon>
        <taxon>Magnoliopsida</taxon>
        <taxon>eudicotyledons</taxon>
        <taxon>Gunneridae</taxon>
        <taxon>Pentapetalae</taxon>
        <taxon>rosids</taxon>
        <taxon>fabids</taxon>
        <taxon>Fabales</taxon>
        <taxon>Fabaceae</taxon>
        <taxon>Papilionoideae</taxon>
        <taxon>50 kb inversion clade</taxon>
        <taxon>genistoids sensu lato</taxon>
        <taxon>core genistoids</taxon>
        <taxon>Crotalarieae</taxon>
        <taxon>Crotalaria</taxon>
    </lineage>
</organism>
<reference evidence="4 5" key="1">
    <citation type="submission" date="2024-01" db="EMBL/GenBank/DDBJ databases">
        <title>The genomes of 5 underutilized Papilionoideae crops provide insights into root nodulation and disease resistanc.</title>
        <authorList>
            <person name="Yuan L."/>
        </authorList>
    </citation>
    <scope>NUCLEOTIDE SEQUENCE [LARGE SCALE GENOMIC DNA]</scope>
    <source>
        <strain evidence="4">ZHUSHIDOU_FW_LH</strain>
        <tissue evidence="4">Leaf</tissue>
    </source>
</reference>
<dbReference type="Proteomes" id="UP001372338">
    <property type="component" value="Unassembled WGS sequence"/>
</dbReference>
<feature type="compositionally biased region" description="Basic and acidic residues" evidence="1">
    <location>
        <begin position="434"/>
        <end position="533"/>
    </location>
</feature>
<dbReference type="PANTHER" id="PTHR31189">
    <property type="entry name" value="OS03G0336100 PROTEIN-RELATED"/>
    <property type="match status" value="1"/>
</dbReference>
<evidence type="ECO:0000259" key="3">
    <source>
        <dbReference type="SMART" id="SM00835"/>
    </source>
</evidence>
<feature type="signal peptide" evidence="2">
    <location>
        <begin position="1"/>
        <end position="29"/>
    </location>
</feature>
<evidence type="ECO:0000313" key="4">
    <source>
        <dbReference type="EMBL" id="KAK7252898.1"/>
    </source>
</evidence>
<feature type="domain" description="Cupin type-1" evidence="3">
    <location>
        <begin position="243"/>
        <end position="408"/>
    </location>
</feature>
<feature type="domain" description="Cupin type-1" evidence="3">
    <location>
        <begin position="44"/>
        <end position="197"/>
    </location>
</feature>
<feature type="compositionally biased region" description="Basic and acidic residues" evidence="1">
    <location>
        <begin position="548"/>
        <end position="692"/>
    </location>
</feature>
<dbReference type="PANTHER" id="PTHR31189:SF7">
    <property type="entry name" value="OS03G0197300 PROTEIN"/>
    <property type="match status" value="1"/>
</dbReference>
<sequence>MEPRKAFLASSFWLFLIIFLAISLHGVNASSSEEQHHVKPHVGPVVERDKRRTLFDTEYGEISSIDIMARHRAPPYHLQFFTLEPNSVFLPVLLHANMVLYVHTGSGRLTWADEHGSKRIDLRKGDLFKLNEGSVFYVQSNLEAERNKLRIYAMFANTDDTTYDPSIGAYSRINQLVKGFDKKIIQAAFNVPEDLIETITNKTDTPAIVHANSKEHKTFWELEVSVLNNFLGIQSNGKKGKTYNIFDKDPDFKNCHGWSLTVTKKKLKSLKGTNTGFLMVNLTTGSMLGPHWNPSATEIAVVIEGEGMVRVVSGSSNNNNNNYNNNEKKVEEDKNMRFKVKEGDVFVVPRFHSMAQMSFNNDSLVFLGFSTAAKENYPQFLAGKRSVLGALDRHIVATSFGVSNTTIDQLFASQDDSIIFGCVSCAEEEERMMQEEIERKKEEEERKREEEEEAREREEEERRREKEEEEEARKREEEEARKQEEERERKREEEEARRQEEARKEEEARREQEQARRQQEERERKEEEEARREKERKRREEEEEEREEREQERARREEEAKREEKEAKKQQEERERKREEEEAKRKQERRREEEQEREQERERKEQEEEAQREQEKARRQQEEREKRREEEEAESEREGERRSQRRQGQREERRGEEAAAQREQEQARRQQEERETRREQEKGREKEEEAERGQGGGRKRHKRGDRGRGREEEAEWEQKEARRQQEERERRRREQQGDEVEVKGNRSSFEGRRVLKVQYV</sequence>
<evidence type="ECO:0000313" key="5">
    <source>
        <dbReference type="Proteomes" id="UP001372338"/>
    </source>
</evidence>
<keyword evidence="5" id="KW-1185">Reference proteome</keyword>
<evidence type="ECO:0000256" key="2">
    <source>
        <dbReference type="SAM" id="SignalP"/>
    </source>
</evidence>
<evidence type="ECO:0000256" key="1">
    <source>
        <dbReference type="SAM" id="MobiDB-lite"/>
    </source>
</evidence>